<accession>A0A232EGP4</accession>
<feature type="non-terminal residue" evidence="1">
    <location>
        <position position="157"/>
    </location>
</feature>
<gene>
    <name evidence="1" type="ORF">TSAR_012921</name>
</gene>
<protein>
    <submittedName>
        <fullName evidence="1">Uncharacterized protein</fullName>
    </submittedName>
</protein>
<sequence>MLQMRFRSVVAAQSKMSPKVMLSGLTHTETTSLRSLAYANLKLPDNNLTKRNMESDRPMSKRHPSEETAEVLLLLLLLLYHWQELMHSLIGANIRCEKLHFSKVNRELLDEAHAPQPLLTPLINVNELLPAYKAAKAQGLSSFVREGRAYMGLKNEA</sequence>
<dbReference type="Proteomes" id="UP000215335">
    <property type="component" value="Unassembled WGS sequence"/>
</dbReference>
<evidence type="ECO:0000313" key="1">
    <source>
        <dbReference type="EMBL" id="OXU17526.1"/>
    </source>
</evidence>
<dbReference type="AlphaFoldDB" id="A0A232EGP4"/>
<evidence type="ECO:0000313" key="2">
    <source>
        <dbReference type="Proteomes" id="UP000215335"/>
    </source>
</evidence>
<proteinExistence type="predicted"/>
<organism evidence="1 2">
    <name type="scientific">Trichomalopsis sarcophagae</name>
    <dbReference type="NCBI Taxonomy" id="543379"/>
    <lineage>
        <taxon>Eukaryota</taxon>
        <taxon>Metazoa</taxon>
        <taxon>Ecdysozoa</taxon>
        <taxon>Arthropoda</taxon>
        <taxon>Hexapoda</taxon>
        <taxon>Insecta</taxon>
        <taxon>Pterygota</taxon>
        <taxon>Neoptera</taxon>
        <taxon>Endopterygota</taxon>
        <taxon>Hymenoptera</taxon>
        <taxon>Apocrita</taxon>
        <taxon>Proctotrupomorpha</taxon>
        <taxon>Chalcidoidea</taxon>
        <taxon>Pteromalidae</taxon>
        <taxon>Pteromalinae</taxon>
        <taxon>Trichomalopsis</taxon>
    </lineage>
</organism>
<name>A0A232EGP4_9HYME</name>
<comment type="caution">
    <text evidence="1">The sequence shown here is derived from an EMBL/GenBank/DDBJ whole genome shotgun (WGS) entry which is preliminary data.</text>
</comment>
<reference evidence="1 2" key="1">
    <citation type="journal article" date="2017" name="Curr. Biol.">
        <title>The Evolution of Venom by Co-option of Single-Copy Genes.</title>
        <authorList>
            <person name="Martinson E.O."/>
            <person name="Mrinalini"/>
            <person name="Kelkar Y.D."/>
            <person name="Chang C.H."/>
            <person name="Werren J.H."/>
        </authorList>
    </citation>
    <scope>NUCLEOTIDE SEQUENCE [LARGE SCALE GENOMIC DNA]</scope>
    <source>
        <strain evidence="1 2">Alberta</strain>
        <tissue evidence="1">Whole body</tissue>
    </source>
</reference>
<dbReference type="EMBL" id="NNAY01004709">
    <property type="protein sequence ID" value="OXU17526.1"/>
    <property type="molecule type" value="Genomic_DNA"/>
</dbReference>
<keyword evidence="2" id="KW-1185">Reference proteome</keyword>